<dbReference type="Gene3D" id="3.10.20.90">
    <property type="entry name" value="Phosphatidylinositol 3-kinase Catalytic Subunit, Chain A, domain 1"/>
    <property type="match status" value="2"/>
</dbReference>
<keyword evidence="2" id="KW-0449">Lipoprotein</keyword>
<proteinExistence type="predicted"/>
<keyword evidence="4" id="KW-1185">Reference proteome</keyword>
<dbReference type="Proteomes" id="UP000327157">
    <property type="component" value="Chromosome 12"/>
</dbReference>
<evidence type="ECO:0000256" key="1">
    <source>
        <dbReference type="ARBA" id="ARBA00022786"/>
    </source>
</evidence>
<reference evidence="3 4" key="3">
    <citation type="submission" date="2019-11" db="EMBL/GenBank/DDBJ databases">
        <title>A de novo genome assembly of a pear dwarfing rootstock.</title>
        <authorList>
            <person name="Wang F."/>
            <person name="Wang J."/>
            <person name="Li S."/>
            <person name="Zhang Y."/>
            <person name="Fang M."/>
            <person name="Ma L."/>
            <person name="Zhao Y."/>
            <person name="Jiang S."/>
        </authorList>
    </citation>
    <scope>NUCLEOTIDE SEQUENCE [LARGE SCALE GENOMIC DNA]</scope>
    <source>
        <strain evidence="3">S2</strain>
        <tissue evidence="3">Leaf</tissue>
    </source>
</reference>
<name>A0A5N5HS60_9ROSA</name>
<reference evidence="4" key="2">
    <citation type="submission" date="2019-10" db="EMBL/GenBank/DDBJ databases">
        <title>A de novo genome assembly of a pear dwarfing rootstock.</title>
        <authorList>
            <person name="Wang F."/>
            <person name="Wang J."/>
            <person name="Li S."/>
            <person name="Zhang Y."/>
            <person name="Fang M."/>
            <person name="Ma L."/>
            <person name="Zhao Y."/>
            <person name="Jiang S."/>
        </authorList>
    </citation>
    <scope>NUCLEOTIDE SEQUENCE [LARGE SCALE GENOMIC DNA]</scope>
</reference>
<keyword evidence="1" id="KW-0833">Ubl conjugation pathway</keyword>
<reference evidence="3 4" key="1">
    <citation type="submission" date="2019-09" db="EMBL/GenBank/DDBJ databases">
        <authorList>
            <person name="Ou C."/>
        </authorList>
    </citation>
    <scope>NUCLEOTIDE SEQUENCE [LARGE SCALE GENOMIC DNA]</scope>
    <source>
        <strain evidence="3">S2</strain>
        <tissue evidence="3">Leaf</tissue>
    </source>
</reference>
<dbReference type="AlphaFoldDB" id="A0A5N5HS60"/>
<evidence type="ECO:0000313" key="4">
    <source>
        <dbReference type="Proteomes" id="UP000327157"/>
    </source>
</evidence>
<accession>A0A5N5HS60</accession>
<dbReference type="OrthoDB" id="6738456at2759"/>
<dbReference type="InterPro" id="IPR004241">
    <property type="entry name" value="Atg8-like"/>
</dbReference>
<gene>
    <name evidence="3" type="ORF">D8674_008118</name>
</gene>
<organism evidence="3 4">
    <name type="scientific">Pyrus ussuriensis x Pyrus communis</name>
    <dbReference type="NCBI Taxonomy" id="2448454"/>
    <lineage>
        <taxon>Eukaryota</taxon>
        <taxon>Viridiplantae</taxon>
        <taxon>Streptophyta</taxon>
        <taxon>Embryophyta</taxon>
        <taxon>Tracheophyta</taxon>
        <taxon>Spermatophyta</taxon>
        <taxon>Magnoliopsida</taxon>
        <taxon>eudicotyledons</taxon>
        <taxon>Gunneridae</taxon>
        <taxon>Pentapetalae</taxon>
        <taxon>rosids</taxon>
        <taxon>fabids</taxon>
        <taxon>Rosales</taxon>
        <taxon>Rosaceae</taxon>
        <taxon>Amygdaloideae</taxon>
        <taxon>Maleae</taxon>
        <taxon>Pyrus</taxon>
    </lineage>
</organism>
<comment type="caution">
    <text evidence="3">The sequence shown here is derived from an EMBL/GenBank/DDBJ whole genome shotgun (WGS) entry which is preliminary data.</text>
</comment>
<dbReference type="EMBL" id="SMOL01000143">
    <property type="protein sequence ID" value="KAB2630599.1"/>
    <property type="molecule type" value="Genomic_DNA"/>
</dbReference>
<sequence>MPLREFVYYIQTCIGKFDIYEPMFVRFKNTEPPAGALMSAIDEGDKDEDGFLRMIYSGDRALGSVERLPIINENVKMRKFVRTRIKVLDPWNNKSFELDCIFPPVPLMPHQEKVVGHVRTTEYRCMEIEAEETRSRTSKEFYCIIYTVWVEKDPSSGIRGIGPKKYHVLGDIPLGEFVSYIRFTIRKHGYAWKKPMFVYFKNTEHPIETLMAASPTVEKREEAGPTEVF</sequence>
<dbReference type="PANTHER" id="PTHR10969">
    <property type="entry name" value="MICROTUBULE-ASSOCIATED PROTEINS 1A/1B LIGHT CHAIN 3-RELATED"/>
    <property type="match status" value="1"/>
</dbReference>
<feature type="lipid moiety-binding region" description="Phosphatidylserine amidated glycine; alternate" evidence="2">
    <location>
        <position position="63"/>
    </location>
</feature>
<evidence type="ECO:0000313" key="3">
    <source>
        <dbReference type="EMBL" id="KAB2630599.1"/>
    </source>
</evidence>
<protein>
    <submittedName>
        <fullName evidence="3">Uncharacterized protein</fullName>
    </submittedName>
</protein>
<evidence type="ECO:0000256" key="2">
    <source>
        <dbReference type="PIRSR" id="PIRSR604241-50"/>
    </source>
</evidence>